<evidence type="ECO:0000313" key="1">
    <source>
        <dbReference type="EMBL" id="OYP57185.1"/>
    </source>
</evidence>
<keyword evidence="2" id="KW-1185">Reference proteome</keyword>
<organism evidence="1 2">
    <name type="scientific">Segatella bryantii</name>
    <name type="common">Prevotella bryantii</name>
    <dbReference type="NCBI Taxonomy" id="77095"/>
    <lineage>
        <taxon>Bacteria</taxon>
        <taxon>Pseudomonadati</taxon>
        <taxon>Bacteroidota</taxon>
        <taxon>Bacteroidia</taxon>
        <taxon>Bacteroidales</taxon>
        <taxon>Prevotellaceae</taxon>
        <taxon>Segatella</taxon>
    </lineage>
</organism>
<comment type="caution">
    <text evidence="1">The sequence shown here is derived from an EMBL/GenBank/DDBJ whole genome shotgun (WGS) entry which is preliminary data.</text>
</comment>
<dbReference type="PROSITE" id="PS51257">
    <property type="entry name" value="PROKAR_LIPOPROTEIN"/>
    <property type="match status" value="1"/>
</dbReference>
<protein>
    <submittedName>
        <fullName evidence="1">Uncharacterized protein</fullName>
    </submittedName>
</protein>
<name>A0ABX4EKI0_SEGBR</name>
<gene>
    <name evidence="1" type="ORF">CIK91_01120</name>
</gene>
<dbReference type="EMBL" id="NPJF01000009">
    <property type="protein sequence ID" value="OYP57185.1"/>
    <property type="molecule type" value="Genomic_DNA"/>
</dbReference>
<reference evidence="1 2" key="1">
    <citation type="submission" date="2017-08" db="EMBL/GenBank/DDBJ databases">
        <title>Comparative genomics of non-oral Prevotella species.</title>
        <authorList>
            <person name="Accetto T."/>
            <person name="Nograsek B."/>
            <person name="Avgustin G."/>
        </authorList>
    </citation>
    <scope>NUCLEOTIDE SEQUENCE [LARGE SCALE GENOMIC DNA]</scope>
    <source>
        <strain evidence="1 2">TC1-1</strain>
    </source>
</reference>
<accession>A0ABX4EKI0</accession>
<proteinExistence type="predicted"/>
<evidence type="ECO:0000313" key="2">
    <source>
        <dbReference type="Proteomes" id="UP000216189"/>
    </source>
</evidence>
<sequence>MQAFKQYWFLFGVFFCFILSSCEKMVLDDIDDNDSDVTENHETHEGMVALRITPFVGDQAKCSWKVTRASVDASANCNYLYAVVFDKDGNVESKATFNQSNMNEITLYMSKGHNHRVALLGAYTAGILDDKGCITFDKLSQKTYYAVKDFRVSSSKEGEIHDEVTLVSVVASICLETQVYEQPVDITINVSQRSTKFDLYRGQGIETAPTSIQAKGMIFNEGGNHLKIQTFIDPDNMEVFTGDIQTLPQSSDVYYKEGSLSVSCKDSNSGADMGTVSCSDFAIAIRHTTTLTGILFSNPTAMVIKVDDDFFEGPTFHF</sequence>
<dbReference type="Proteomes" id="UP000216189">
    <property type="component" value="Unassembled WGS sequence"/>
</dbReference>